<dbReference type="Proteomes" id="UP001333710">
    <property type="component" value="Chromosome"/>
</dbReference>
<protein>
    <recommendedName>
        <fullName evidence="3">Tat (Twin-arginine translocation) pathway signal sequence domain protein</fullName>
    </recommendedName>
</protein>
<gene>
    <name evidence="1" type="ORF">MACH26_21100</name>
</gene>
<proteinExistence type="predicted"/>
<keyword evidence="2" id="KW-1185">Reference proteome</keyword>
<sequence>MKQAKFRSNIFNRRDLLKSMAATGITQTLLRASPLMAGILHARNVEAQASSTPDKTVAIYIPGGGVHRLWAPSGSGEDMVMAPMSAAYDSVKTECNFLLNMSHANAGHGRMPVVLANSWGGDSYDVVMGRALGPALPFTYVNLGVHSNGQGALTKDNRNQIPFEDNPFTAFRLLFGNVNANPKTSILDAHAEAANAIKTKLAGYETQRLDDHLDAISDTQRRLDDLSGGSTCSIAPDATEFTLSHDTFTQQAHLQADIAVAALSCNLTSSISIGFGNHQSEFRLPGLNYQGIYHQSIHGGSNGQANYPYYVEMRNHLGSFTAYLINKLRAAGILDSTVVVETTDMGHADLHSNSDVPLMIAGGGSAINRGVTTAAGSSYDHWDLLHTAAKACNVDLGYGKEIPGVLT</sequence>
<dbReference type="Gene3D" id="3.40.720.10">
    <property type="entry name" value="Alkaline Phosphatase, subunit A"/>
    <property type="match status" value="1"/>
</dbReference>
<reference evidence="1" key="1">
    <citation type="submission" date="2023-01" db="EMBL/GenBank/DDBJ databases">
        <title>Complete genome sequence of Planctobacterium marinum strain Dej080120_11.</title>
        <authorList>
            <person name="Ueki S."/>
            <person name="Maruyama F."/>
        </authorList>
    </citation>
    <scope>NUCLEOTIDE SEQUENCE</scope>
    <source>
        <strain evidence="1">Dej080120_11</strain>
    </source>
</reference>
<dbReference type="RefSeq" id="WP_338292604.1">
    <property type="nucleotide sequence ID" value="NZ_AP027272.1"/>
</dbReference>
<dbReference type="KEGG" id="pmaw:MACH26_21100"/>
<evidence type="ECO:0008006" key="3">
    <source>
        <dbReference type="Google" id="ProtNLM"/>
    </source>
</evidence>
<evidence type="ECO:0000313" key="1">
    <source>
        <dbReference type="EMBL" id="BDX06589.1"/>
    </source>
</evidence>
<dbReference type="Pfam" id="PF07586">
    <property type="entry name" value="HXXSHH"/>
    <property type="match status" value="1"/>
</dbReference>
<dbReference type="AlphaFoldDB" id="A0AA48KSK8"/>
<organism evidence="1 2">
    <name type="scientific">Planctobacterium marinum</name>
    <dbReference type="NCBI Taxonomy" id="1631968"/>
    <lineage>
        <taxon>Bacteria</taxon>
        <taxon>Pseudomonadati</taxon>
        <taxon>Pseudomonadota</taxon>
        <taxon>Gammaproteobacteria</taxon>
        <taxon>Alteromonadales</taxon>
        <taxon>Alteromonadaceae</taxon>
        <taxon>Planctobacterium</taxon>
    </lineage>
</organism>
<evidence type="ECO:0000313" key="2">
    <source>
        <dbReference type="Proteomes" id="UP001333710"/>
    </source>
</evidence>
<accession>A0AA48KSK8</accession>
<dbReference type="InterPro" id="IPR017850">
    <property type="entry name" value="Alkaline_phosphatase_core_sf"/>
</dbReference>
<dbReference type="EMBL" id="AP027272">
    <property type="protein sequence ID" value="BDX06589.1"/>
    <property type="molecule type" value="Genomic_DNA"/>
</dbReference>
<dbReference type="SUPFAM" id="SSF53649">
    <property type="entry name" value="Alkaline phosphatase-like"/>
    <property type="match status" value="1"/>
</dbReference>
<name>A0AA48KSK8_9ALTE</name>
<dbReference type="InterPro" id="IPR011447">
    <property type="entry name" value="DUF1552"/>
</dbReference>